<evidence type="ECO:0000313" key="4">
    <source>
        <dbReference type="Proteomes" id="UP000541969"/>
    </source>
</evidence>
<evidence type="ECO:0000259" key="2">
    <source>
        <dbReference type="Pfam" id="PF01243"/>
    </source>
</evidence>
<dbReference type="RefSeq" id="WP_179717905.1">
    <property type="nucleotide sequence ID" value="NZ_JACBZT010000001.1"/>
</dbReference>
<dbReference type="PANTHER" id="PTHR35176">
    <property type="entry name" value="HEME OXYGENASE HI_0854-RELATED"/>
    <property type="match status" value="1"/>
</dbReference>
<comment type="caution">
    <text evidence="3">The sequence shown here is derived from an EMBL/GenBank/DDBJ whole genome shotgun (WGS) entry which is preliminary data.</text>
</comment>
<dbReference type="InterPro" id="IPR012349">
    <property type="entry name" value="Split_barrel_FMN-bd"/>
</dbReference>
<dbReference type="Gene3D" id="2.30.110.10">
    <property type="entry name" value="Electron Transport, Fmn-binding Protein, Chain A"/>
    <property type="match status" value="1"/>
</dbReference>
<dbReference type="SUPFAM" id="SSF50475">
    <property type="entry name" value="FMN-binding split barrel"/>
    <property type="match status" value="1"/>
</dbReference>
<dbReference type="InterPro" id="IPR019967">
    <property type="entry name" value="F420-dep_enz_PPOX_Rv0121"/>
</dbReference>
<dbReference type="InterPro" id="IPR052019">
    <property type="entry name" value="F420H2_bilvrd_red/Heme_oxyg"/>
</dbReference>
<dbReference type="Pfam" id="PF01243">
    <property type="entry name" value="PNPOx_N"/>
    <property type="match status" value="1"/>
</dbReference>
<accession>A0A853CJB8</accession>
<dbReference type="NCBIfam" id="TIGR03668">
    <property type="entry name" value="Rv0121_F420"/>
    <property type="match status" value="1"/>
</dbReference>
<name>A0A853CJB8_9ACTN</name>
<gene>
    <name evidence="3" type="ORF">GGQ55_002920</name>
</gene>
<feature type="domain" description="Pyridoxamine 5'-phosphate oxidase N-terminal" evidence="2">
    <location>
        <begin position="3"/>
        <end position="133"/>
    </location>
</feature>
<organism evidence="3 4">
    <name type="scientific">Petropleomorpha daqingensis</name>
    <dbReference type="NCBI Taxonomy" id="2026353"/>
    <lineage>
        <taxon>Bacteria</taxon>
        <taxon>Bacillati</taxon>
        <taxon>Actinomycetota</taxon>
        <taxon>Actinomycetes</taxon>
        <taxon>Geodermatophilales</taxon>
        <taxon>Geodermatophilaceae</taxon>
        <taxon>Petropleomorpha</taxon>
    </lineage>
</organism>
<dbReference type="GO" id="GO:0005829">
    <property type="term" value="C:cytosol"/>
    <property type="evidence" value="ECO:0007669"/>
    <property type="project" value="TreeGrafter"/>
</dbReference>
<reference evidence="3 4" key="1">
    <citation type="submission" date="2020-07" db="EMBL/GenBank/DDBJ databases">
        <title>Sequencing the genomes of 1000 actinobacteria strains.</title>
        <authorList>
            <person name="Klenk H.-P."/>
        </authorList>
    </citation>
    <scope>NUCLEOTIDE SEQUENCE [LARGE SCALE GENOMIC DNA]</scope>
    <source>
        <strain evidence="3 4">DSM 104001</strain>
    </source>
</reference>
<keyword evidence="1" id="KW-0560">Oxidoreductase</keyword>
<evidence type="ECO:0000256" key="1">
    <source>
        <dbReference type="ARBA" id="ARBA00023002"/>
    </source>
</evidence>
<dbReference type="InterPro" id="IPR011576">
    <property type="entry name" value="Pyridox_Oxase_N"/>
</dbReference>
<evidence type="ECO:0000313" key="3">
    <source>
        <dbReference type="EMBL" id="NYJ06642.1"/>
    </source>
</evidence>
<protein>
    <submittedName>
        <fullName evidence="3">PPOX class probable F420-dependent enzyme</fullName>
    </submittedName>
</protein>
<dbReference type="PANTHER" id="PTHR35176:SF2">
    <property type="entry name" value="F420H(2)-DEPENDENT REDUCTASE RV1155"/>
    <property type="match status" value="1"/>
</dbReference>
<dbReference type="AlphaFoldDB" id="A0A853CJB8"/>
<dbReference type="EMBL" id="JACBZT010000001">
    <property type="protein sequence ID" value="NYJ06642.1"/>
    <property type="molecule type" value="Genomic_DNA"/>
</dbReference>
<dbReference type="GO" id="GO:0070967">
    <property type="term" value="F:coenzyme F420 binding"/>
    <property type="evidence" value="ECO:0007669"/>
    <property type="project" value="TreeGrafter"/>
</dbReference>
<proteinExistence type="predicted"/>
<sequence>MQTAELRERFASSAVARLATVRPDGAPHLVPVVFATSGDIVWLAVDAKPKRTTQLQRLTNLRREPRCALLVDHYEADWRRLWWVRADGTGTVVDEPDAGDPGLAALVERHPQYRVDPPAGPLVVVRVDRWSGWSSA</sequence>
<keyword evidence="4" id="KW-1185">Reference proteome</keyword>
<dbReference type="GO" id="GO:0016627">
    <property type="term" value="F:oxidoreductase activity, acting on the CH-CH group of donors"/>
    <property type="evidence" value="ECO:0007669"/>
    <property type="project" value="TreeGrafter"/>
</dbReference>
<dbReference type="Proteomes" id="UP000541969">
    <property type="component" value="Unassembled WGS sequence"/>
</dbReference>